<name>A0ABQ5MF85_9FLAO</name>
<gene>
    <name evidence="2" type="ORF">Y10_04220</name>
</gene>
<dbReference type="Gene3D" id="3.90.550.10">
    <property type="entry name" value="Spore Coat Polysaccharide Biosynthesis Protein SpsA, Chain A"/>
    <property type="match status" value="1"/>
</dbReference>
<organism evidence="2 3">
    <name type="scientific">Neptunitalea lumnitzerae</name>
    <dbReference type="NCBI Taxonomy" id="2965509"/>
    <lineage>
        <taxon>Bacteria</taxon>
        <taxon>Pseudomonadati</taxon>
        <taxon>Bacteroidota</taxon>
        <taxon>Flavobacteriia</taxon>
        <taxon>Flavobacteriales</taxon>
        <taxon>Flavobacteriaceae</taxon>
        <taxon>Neptunitalea</taxon>
    </lineage>
</organism>
<dbReference type="SUPFAM" id="SSF53448">
    <property type="entry name" value="Nucleotide-diphospho-sugar transferases"/>
    <property type="match status" value="1"/>
</dbReference>
<dbReference type="RefSeq" id="WP_281763713.1">
    <property type="nucleotide sequence ID" value="NZ_BRVO01000001.1"/>
</dbReference>
<reference evidence="2" key="1">
    <citation type="submission" date="2022-07" db="EMBL/GenBank/DDBJ databases">
        <title>Taxonomy of Novel Oxalotrophic and Methylotrophic Bacteria.</title>
        <authorList>
            <person name="Sahin N."/>
            <person name="Tani A."/>
        </authorList>
    </citation>
    <scope>NUCLEOTIDE SEQUENCE</scope>
    <source>
        <strain evidence="2">Y10</strain>
    </source>
</reference>
<protein>
    <recommendedName>
        <fullName evidence="1">Glycosyltransferase 2-like domain-containing protein</fullName>
    </recommendedName>
</protein>
<keyword evidence="3" id="KW-1185">Reference proteome</keyword>
<dbReference type="EMBL" id="BRVO01000001">
    <property type="protein sequence ID" value="GLB48054.1"/>
    <property type="molecule type" value="Genomic_DNA"/>
</dbReference>
<dbReference type="InterPro" id="IPR001173">
    <property type="entry name" value="Glyco_trans_2-like"/>
</dbReference>
<dbReference type="Proteomes" id="UP001143543">
    <property type="component" value="Unassembled WGS sequence"/>
</dbReference>
<comment type="caution">
    <text evidence="2">The sequence shown here is derived from an EMBL/GenBank/DDBJ whole genome shotgun (WGS) entry which is preliminary data.</text>
</comment>
<sequence>MKTGIIIPCYNVGNELNVKAFVDFVTTNTEYHVCLVNNGSRDNTLMILQNIQLLKNLDFSIVDIKRNMSRDGAVRAGVRYLYNKKEMPINGYIVVDFTNDLDTILSKKHIVNSSGELYRFDGIGKWNIVGRLRNFVRFELLKLKKYKNALFFVPKYYITLFKRKFKNSTPTQLQVIYITK</sequence>
<proteinExistence type="predicted"/>
<evidence type="ECO:0000313" key="2">
    <source>
        <dbReference type="EMBL" id="GLB48054.1"/>
    </source>
</evidence>
<dbReference type="InterPro" id="IPR029044">
    <property type="entry name" value="Nucleotide-diphossugar_trans"/>
</dbReference>
<accession>A0ABQ5MF85</accession>
<evidence type="ECO:0000259" key="1">
    <source>
        <dbReference type="Pfam" id="PF00535"/>
    </source>
</evidence>
<feature type="domain" description="Glycosyltransferase 2-like" evidence="1">
    <location>
        <begin position="5"/>
        <end position="81"/>
    </location>
</feature>
<dbReference type="Pfam" id="PF00535">
    <property type="entry name" value="Glycos_transf_2"/>
    <property type="match status" value="1"/>
</dbReference>
<evidence type="ECO:0000313" key="3">
    <source>
        <dbReference type="Proteomes" id="UP001143543"/>
    </source>
</evidence>